<dbReference type="InterPro" id="IPR000182">
    <property type="entry name" value="GNAT_dom"/>
</dbReference>
<evidence type="ECO:0000259" key="1">
    <source>
        <dbReference type="PROSITE" id="PS51186"/>
    </source>
</evidence>
<name>A0A0G2Z9A9_9BACT</name>
<feature type="domain" description="N-acetyltransferase" evidence="1">
    <location>
        <begin position="8"/>
        <end position="168"/>
    </location>
</feature>
<organism evidence="2 3">
    <name type="scientific">Kosmotoga pacifica</name>
    <dbReference type="NCBI Taxonomy" id="1330330"/>
    <lineage>
        <taxon>Bacteria</taxon>
        <taxon>Thermotogati</taxon>
        <taxon>Thermotogota</taxon>
        <taxon>Thermotogae</taxon>
        <taxon>Kosmotogales</taxon>
        <taxon>Kosmotogaceae</taxon>
        <taxon>Kosmotoga</taxon>
    </lineage>
</organism>
<dbReference type="KEGG" id="kpf:IX53_01195"/>
<dbReference type="PANTHER" id="PTHR43415">
    <property type="entry name" value="SPERMIDINE N(1)-ACETYLTRANSFERASE"/>
    <property type="match status" value="1"/>
</dbReference>
<dbReference type="PANTHER" id="PTHR43415:SF3">
    <property type="entry name" value="GNAT-FAMILY ACETYLTRANSFERASE"/>
    <property type="match status" value="1"/>
</dbReference>
<keyword evidence="3" id="KW-1185">Reference proteome</keyword>
<dbReference type="OrthoDB" id="9795206at2"/>
<dbReference type="PATRIC" id="fig|1330330.3.peg.242"/>
<dbReference type="Proteomes" id="UP000035159">
    <property type="component" value="Chromosome"/>
</dbReference>
<dbReference type="EMBL" id="CP011232">
    <property type="protein sequence ID" value="AKI96661.1"/>
    <property type="molecule type" value="Genomic_DNA"/>
</dbReference>
<gene>
    <name evidence="2" type="ORF">IX53_01195</name>
</gene>
<dbReference type="AlphaFoldDB" id="A0A0G2Z9A9"/>
<dbReference type="STRING" id="1330330.IX53_01195"/>
<dbReference type="PROSITE" id="PS51186">
    <property type="entry name" value="GNAT"/>
    <property type="match status" value="1"/>
</dbReference>
<keyword evidence="2" id="KW-0808">Transferase</keyword>
<dbReference type="Gene3D" id="3.40.630.30">
    <property type="match status" value="1"/>
</dbReference>
<accession>A0A0G2Z9A9</accession>
<reference evidence="2 3" key="1">
    <citation type="submission" date="2015-04" db="EMBL/GenBank/DDBJ databases">
        <title>Complete Genome Sequence of Kosmotoga pacifica SLHLJ1.</title>
        <authorList>
            <person name="Jiang L.J."/>
            <person name="Shao Z.Z."/>
            <person name="Jebbar M."/>
        </authorList>
    </citation>
    <scope>NUCLEOTIDE SEQUENCE [LARGE SCALE GENOMIC DNA]</scope>
    <source>
        <strain evidence="2 3">SLHLJ1</strain>
    </source>
</reference>
<dbReference type="SUPFAM" id="SSF55729">
    <property type="entry name" value="Acyl-CoA N-acyltransferases (Nat)"/>
    <property type="match status" value="1"/>
</dbReference>
<sequence>MILKGGKVVLRPLEVEDAQTIVSLINDAEFRQYLTLAFPINKFMEEDWIKKHSSSSNEVNLAITADGELIGTTGYDIDWVNRWAEFGIGIFNKKFWGKGYGTEATKLMLKYAFHRLNLNRVYLRVLEYNERAIRVYEKCGFVLEGRQRQAAFWDGKYHDILMMSILAEEYFKS</sequence>
<proteinExistence type="predicted"/>
<dbReference type="InterPro" id="IPR016181">
    <property type="entry name" value="Acyl_CoA_acyltransferase"/>
</dbReference>
<evidence type="ECO:0000313" key="3">
    <source>
        <dbReference type="Proteomes" id="UP000035159"/>
    </source>
</evidence>
<protein>
    <submittedName>
        <fullName evidence="2">GCN5 family acetyltransferase</fullName>
    </submittedName>
</protein>
<dbReference type="Pfam" id="PF13302">
    <property type="entry name" value="Acetyltransf_3"/>
    <property type="match status" value="1"/>
</dbReference>
<dbReference type="GO" id="GO:0016747">
    <property type="term" value="F:acyltransferase activity, transferring groups other than amino-acyl groups"/>
    <property type="evidence" value="ECO:0007669"/>
    <property type="project" value="InterPro"/>
</dbReference>
<dbReference type="RefSeq" id="WP_047753796.1">
    <property type="nucleotide sequence ID" value="NZ_CAJUHA010000021.1"/>
</dbReference>
<evidence type="ECO:0000313" key="2">
    <source>
        <dbReference type="EMBL" id="AKI96661.1"/>
    </source>
</evidence>